<dbReference type="InterPro" id="IPR014776">
    <property type="entry name" value="4pyrrole_Mease_sub2"/>
</dbReference>
<reference evidence="8" key="2">
    <citation type="submission" date="2021-04" db="EMBL/GenBank/DDBJ databases">
        <authorList>
            <person name="Gilroy R."/>
        </authorList>
    </citation>
    <scope>NUCLEOTIDE SEQUENCE</scope>
    <source>
        <strain evidence="8">CHK193-4272</strain>
    </source>
</reference>
<dbReference type="SUPFAM" id="SSF53335">
    <property type="entry name" value="S-adenosyl-L-methionine-dependent methyltransferases"/>
    <property type="match status" value="1"/>
</dbReference>
<dbReference type="GO" id="GO:0008276">
    <property type="term" value="F:protein methyltransferase activity"/>
    <property type="evidence" value="ECO:0007669"/>
    <property type="project" value="InterPro"/>
</dbReference>
<feature type="domain" description="Tetrapyrrole methylase" evidence="6">
    <location>
        <begin position="7"/>
        <end position="189"/>
    </location>
</feature>
<dbReference type="InterPro" id="IPR014008">
    <property type="entry name" value="Cbl_synth_MTase_CbiT"/>
</dbReference>
<evidence type="ECO:0000256" key="5">
    <source>
        <dbReference type="ARBA" id="ARBA00022691"/>
    </source>
</evidence>
<keyword evidence="4" id="KW-0808">Transferase</keyword>
<dbReference type="PANTHER" id="PTHR43182">
    <property type="entry name" value="COBALT-PRECORRIN-6B C(15)-METHYLTRANSFERASE (DECARBOXYLATING)"/>
    <property type="match status" value="1"/>
</dbReference>
<evidence type="ECO:0000313" key="9">
    <source>
        <dbReference type="Proteomes" id="UP000886808"/>
    </source>
</evidence>
<evidence type="ECO:0000256" key="3">
    <source>
        <dbReference type="ARBA" id="ARBA00022603"/>
    </source>
</evidence>
<sequence>MKKRLFSIIGAGSGQPDGLTREALDTIKLCDALISTERLAKDLTSIAKITAYETSKLAQTAISIKEEHIGILVSGDTGFFSVASSLNEKLKEHGKVEMICGLNSMQMLCAKFGVSYQDACFLSLHGRKGSLLGAVSYNKKVIALTGGEQNAQRLCQTLAAAGLGDITVSVGENIGSEHERILTDTAKNLSEQKFDDLAVMLVLNPNAAERHLAVLDAEMERGKVPMTKQEARWTAVKMLDLKPSDTVYDIGAGTGSISMEMARKVYNGMVYAIERKKEAIELIEKNRKNLGSFNVLPFEGQAANIIDKLPVPDAAFIGGSDGEMSEIITKLLNKNPKVKVIISAVSLETLLDAKEAIKNFDEQNIVQIHSIRGHRINDTTEFTSNNPIYLLYGKAKA</sequence>
<protein>
    <submittedName>
        <fullName evidence="8">Precorrin-6y C5,15-methyltransferase (Decarboxylating) subunit CbiE</fullName>
    </submittedName>
</protein>
<dbReference type="Pfam" id="PF00590">
    <property type="entry name" value="TP_methylase"/>
    <property type="match status" value="1"/>
</dbReference>
<evidence type="ECO:0000256" key="2">
    <source>
        <dbReference type="ARBA" id="ARBA00022573"/>
    </source>
</evidence>
<evidence type="ECO:0000256" key="4">
    <source>
        <dbReference type="ARBA" id="ARBA00022679"/>
    </source>
</evidence>
<dbReference type="EMBL" id="DXIE01000043">
    <property type="protein sequence ID" value="HIV62673.1"/>
    <property type="molecule type" value="Genomic_DNA"/>
</dbReference>
<dbReference type="Gene3D" id="3.40.50.150">
    <property type="entry name" value="Vaccinia Virus protein VP39"/>
    <property type="match status" value="1"/>
</dbReference>
<name>A0A9D1PIC5_9FIRM</name>
<feature type="domain" description="Methyltransferase" evidence="7">
    <location>
        <begin position="242"/>
        <end position="296"/>
    </location>
</feature>
<dbReference type="InterPro" id="IPR014777">
    <property type="entry name" value="4pyrrole_Mease_sub1"/>
</dbReference>
<comment type="pathway">
    <text evidence="1">Cofactor biosynthesis; adenosylcobalamin biosynthesis.</text>
</comment>
<keyword evidence="5" id="KW-0949">S-adenosyl-L-methionine</keyword>
<dbReference type="InterPro" id="IPR035996">
    <property type="entry name" value="4pyrrol_Methylase_sf"/>
</dbReference>
<dbReference type="Pfam" id="PF13847">
    <property type="entry name" value="Methyltransf_31"/>
    <property type="match status" value="1"/>
</dbReference>
<dbReference type="NCBIfam" id="TIGR02469">
    <property type="entry name" value="CbiT"/>
    <property type="match status" value="1"/>
</dbReference>
<evidence type="ECO:0000259" key="7">
    <source>
        <dbReference type="Pfam" id="PF13847"/>
    </source>
</evidence>
<evidence type="ECO:0000313" key="8">
    <source>
        <dbReference type="EMBL" id="HIV62673.1"/>
    </source>
</evidence>
<dbReference type="SUPFAM" id="SSF53790">
    <property type="entry name" value="Tetrapyrrole methylase"/>
    <property type="match status" value="1"/>
</dbReference>
<comment type="caution">
    <text evidence="8">The sequence shown here is derived from an EMBL/GenBank/DDBJ whole genome shotgun (WGS) entry which is preliminary data.</text>
</comment>
<dbReference type="AlphaFoldDB" id="A0A9D1PIC5"/>
<keyword evidence="3" id="KW-0489">Methyltransferase</keyword>
<evidence type="ECO:0000256" key="1">
    <source>
        <dbReference type="ARBA" id="ARBA00004953"/>
    </source>
</evidence>
<dbReference type="GO" id="GO:0009236">
    <property type="term" value="P:cobalamin biosynthetic process"/>
    <property type="evidence" value="ECO:0007669"/>
    <property type="project" value="UniProtKB-KW"/>
</dbReference>
<dbReference type="InterPro" id="IPR050714">
    <property type="entry name" value="Cobalamin_biosynth_MTase"/>
</dbReference>
<accession>A0A9D1PIC5</accession>
<dbReference type="InterPro" id="IPR029063">
    <property type="entry name" value="SAM-dependent_MTases_sf"/>
</dbReference>
<organism evidence="8 9">
    <name type="scientific">Candidatus Butyricicoccus avistercoris</name>
    <dbReference type="NCBI Taxonomy" id="2838518"/>
    <lineage>
        <taxon>Bacteria</taxon>
        <taxon>Bacillati</taxon>
        <taxon>Bacillota</taxon>
        <taxon>Clostridia</taxon>
        <taxon>Eubacteriales</taxon>
        <taxon>Butyricicoccaceae</taxon>
        <taxon>Butyricicoccus</taxon>
    </lineage>
</organism>
<proteinExistence type="predicted"/>
<dbReference type="PANTHER" id="PTHR43182:SF1">
    <property type="entry name" value="COBALT-PRECORRIN-7 C(5)-METHYLTRANSFERASE"/>
    <property type="match status" value="1"/>
</dbReference>
<evidence type="ECO:0000259" key="6">
    <source>
        <dbReference type="Pfam" id="PF00590"/>
    </source>
</evidence>
<reference evidence="8" key="1">
    <citation type="journal article" date="2021" name="PeerJ">
        <title>Extensive microbial diversity within the chicken gut microbiome revealed by metagenomics and culture.</title>
        <authorList>
            <person name="Gilroy R."/>
            <person name="Ravi A."/>
            <person name="Getino M."/>
            <person name="Pursley I."/>
            <person name="Horton D.L."/>
            <person name="Alikhan N.F."/>
            <person name="Baker D."/>
            <person name="Gharbi K."/>
            <person name="Hall N."/>
            <person name="Watson M."/>
            <person name="Adriaenssens E.M."/>
            <person name="Foster-Nyarko E."/>
            <person name="Jarju S."/>
            <person name="Secka A."/>
            <person name="Antonio M."/>
            <person name="Oren A."/>
            <person name="Chaudhuri R.R."/>
            <person name="La Ragione R."/>
            <person name="Hildebrand F."/>
            <person name="Pallen M.J."/>
        </authorList>
    </citation>
    <scope>NUCLEOTIDE SEQUENCE</scope>
    <source>
        <strain evidence="8">CHK193-4272</strain>
    </source>
</reference>
<dbReference type="Proteomes" id="UP000886808">
    <property type="component" value="Unassembled WGS sequence"/>
</dbReference>
<dbReference type="Gene3D" id="3.30.950.10">
    <property type="entry name" value="Methyltransferase, Cobalt-precorrin-4 Transmethylase, Domain 2"/>
    <property type="match status" value="1"/>
</dbReference>
<dbReference type="CDD" id="cd02440">
    <property type="entry name" value="AdoMet_MTases"/>
    <property type="match status" value="1"/>
</dbReference>
<dbReference type="InterPro" id="IPR000878">
    <property type="entry name" value="4pyrrol_Mease"/>
</dbReference>
<dbReference type="CDD" id="cd11644">
    <property type="entry name" value="Precorrin-6Y-MT"/>
    <property type="match status" value="1"/>
</dbReference>
<dbReference type="NCBIfam" id="TIGR02467">
    <property type="entry name" value="CbiE"/>
    <property type="match status" value="1"/>
</dbReference>
<dbReference type="GO" id="GO:0032259">
    <property type="term" value="P:methylation"/>
    <property type="evidence" value="ECO:0007669"/>
    <property type="project" value="UniProtKB-KW"/>
</dbReference>
<dbReference type="Gene3D" id="3.40.1010.10">
    <property type="entry name" value="Cobalt-precorrin-4 Transmethylase, Domain 1"/>
    <property type="match status" value="1"/>
</dbReference>
<dbReference type="InterPro" id="IPR025714">
    <property type="entry name" value="Methyltranfer_dom"/>
</dbReference>
<dbReference type="InterPro" id="IPR012818">
    <property type="entry name" value="CbiE"/>
</dbReference>
<gene>
    <name evidence="8" type="primary">cbiE</name>
    <name evidence="8" type="ORF">H9746_07525</name>
</gene>
<keyword evidence="2" id="KW-0169">Cobalamin biosynthesis</keyword>